<dbReference type="RefSeq" id="WP_345031288.1">
    <property type="nucleotide sequence ID" value="NZ_BAABGL010000008.1"/>
</dbReference>
<organism evidence="11 12">
    <name type="scientific">Brevibacterium pityocampae</name>
    <dbReference type="NCBI Taxonomy" id="506594"/>
    <lineage>
        <taxon>Bacteria</taxon>
        <taxon>Bacillati</taxon>
        <taxon>Actinomycetota</taxon>
        <taxon>Actinomycetes</taxon>
        <taxon>Micrococcales</taxon>
        <taxon>Brevibacteriaceae</taxon>
        <taxon>Brevibacterium</taxon>
    </lineage>
</organism>
<proteinExistence type="predicted"/>
<keyword evidence="2 8" id="KW-0812">Transmembrane</keyword>
<dbReference type="InterPro" id="IPR011527">
    <property type="entry name" value="ABC1_TM_dom"/>
</dbReference>
<evidence type="ECO:0000256" key="4">
    <source>
        <dbReference type="ARBA" id="ARBA00022840"/>
    </source>
</evidence>
<evidence type="ECO:0000259" key="10">
    <source>
        <dbReference type="PROSITE" id="PS50929"/>
    </source>
</evidence>
<sequence>MSDRQSPASIALASRQGRRALWQLGIIACIKALGLVLVAEGIARGVVGLIEGRPVTAAVLTGVLGAVLRAAAVWASRTAGARAAIGVKTDLRAALVHRTFAGSTRDVPVSDGALTLAATRALDDLDDYFTAVLPALTSSAAIPLLVVARIAFSDWVSALIIVLTLPLVPVFMVLIGRYTADRIADATTALDRLSTALVELARGLPVLVGLGRVLAQTRALRDTSETYRDTTMQTLRVAFLSALALEFISTISVALVAVFIGVRLVYGTMELSDGLFALILAPECYLPLRQLGAAFHSTENGMAAFARVRALIGRPVAAPVAARTDDAGEGIDIRGLSVDYAGRSRAALRALDAHIPDPGLTVLHGPSGAGKSTLLGVLAGLVREDAGCRIGGTVRGVPERLAHAGQSPRTSAPTVAEELALHASAGGPRLDDAVLARCLAMAALAVDPQTPCAALSPGELRRLALARAFARVEAGARLLLVDEPTAHLDADSASTVRSSLTAVSRAVPVIAATHDLDLLAAADTRIEVRPGLDPAGRSVVRAGTAPHRGAAESESAGTARQRAGGTTGATGSDDVLRGPETDTRLDAAPADAPDDGRDAPGAPALPAATIRRRLSRAVDMRSPRFLLAVLCGVGAVAAGAALTGVSAWLIVHASFQPPIMYLLVAIVGVRFFGLARTVLKYAERLVLHRAILDSLTRLRERIWLSFAATGTANRTLLRGEVALSRLIADVDDVRDLAPRVVLPPVVAVVVALAAVVTLALIHPAAGLVMGLGALLSLGLAPLLTRLADRRATSAARRTRTTVLTALAGLLWAREDLQVNGAAPQVVARFLATDARAGTHEARAVRATGIGEAVITVVGVLTGVLMLPVLAGAVTSGTLSGELLAVAVLLPLALIDCFTDALASVQQWPALVAVLGRVDALDDADPAARLGSGDGPEVITDIELDDLAATWPGTDFPVFSGVSARIDAREWTAVTGPSGSGKTTLVSILLRFLDPSAGEYRINGRPTRGLGPMDLAGQVSWCPQEAHVFDSSLRANLLIGRPKDDAPTDAELRAVLTRVGLRDLAADAGLDARIGASGAFLSGGQRQRLAVARTLLAHSEVIVLDEPTAHLDAQMSADLMGDLRAGLDGVAVVLVTHDPGLVGAHDERIVLV</sequence>
<evidence type="ECO:0000256" key="2">
    <source>
        <dbReference type="ARBA" id="ARBA00022692"/>
    </source>
</evidence>
<dbReference type="CDD" id="cd18584">
    <property type="entry name" value="ABC_6TM_AarD_CydD"/>
    <property type="match status" value="1"/>
</dbReference>
<dbReference type="Pfam" id="PF00005">
    <property type="entry name" value="ABC_tran"/>
    <property type="match status" value="2"/>
</dbReference>
<evidence type="ECO:0000256" key="5">
    <source>
        <dbReference type="ARBA" id="ARBA00022989"/>
    </source>
</evidence>
<evidence type="ECO:0000256" key="8">
    <source>
        <dbReference type="SAM" id="Phobius"/>
    </source>
</evidence>
<dbReference type="PROSITE" id="PS00211">
    <property type="entry name" value="ABC_TRANSPORTER_1"/>
    <property type="match status" value="2"/>
</dbReference>
<dbReference type="CDD" id="cd03228">
    <property type="entry name" value="ABCC_MRP_Like"/>
    <property type="match status" value="1"/>
</dbReference>
<dbReference type="Pfam" id="PF00664">
    <property type="entry name" value="ABC_membrane"/>
    <property type="match status" value="1"/>
</dbReference>
<evidence type="ECO:0000313" key="12">
    <source>
        <dbReference type="Proteomes" id="UP001500642"/>
    </source>
</evidence>
<feature type="transmembrane region" description="Helical" evidence="8">
    <location>
        <begin position="156"/>
        <end position="175"/>
    </location>
</feature>
<feature type="domain" description="ABC transporter" evidence="9">
    <location>
        <begin position="333"/>
        <end position="555"/>
    </location>
</feature>
<protein>
    <submittedName>
        <fullName evidence="11">Thiol reductant ABC exporter subunit CydD</fullName>
    </submittedName>
</protein>
<feature type="transmembrane region" description="Helical" evidence="8">
    <location>
        <begin position="128"/>
        <end position="150"/>
    </location>
</feature>
<keyword evidence="5 8" id="KW-1133">Transmembrane helix</keyword>
<dbReference type="InterPro" id="IPR036640">
    <property type="entry name" value="ABC1_TM_sf"/>
</dbReference>
<feature type="transmembrane region" description="Helical" evidence="8">
    <location>
        <begin position="659"/>
        <end position="679"/>
    </location>
</feature>
<dbReference type="SUPFAM" id="SSF90123">
    <property type="entry name" value="ABC transporter transmembrane region"/>
    <property type="match status" value="2"/>
</dbReference>
<evidence type="ECO:0000256" key="3">
    <source>
        <dbReference type="ARBA" id="ARBA00022741"/>
    </source>
</evidence>
<comment type="caution">
    <text evidence="11">The sequence shown here is derived from an EMBL/GenBank/DDBJ whole genome shotgun (WGS) entry which is preliminary data.</text>
</comment>
<feature type="domain" description="ABC transmembrane type-1" evidence="10">
    <location>
        <begin position="22"/>
        <end position="300"/>
    </location>
</feature>
<dbReference type="PANTHER" id="PTHR24221">
    <property type="entry name" value="ATP-BINDING CASSETTE SUB-FAMILY B"/>
    <property type="match status" value="1"/>
</dbReference>
<evidence type="ECO:0000313" key="11">
    <source>
        <dbReference type="EMBL" id="GAA4389934.1"/>
    </source>
</evidence>
<keyword evidence="12" id="KW-1185">Reference proteome</keyword>
<accession>A0ABP8JFK7</accession>
<dbReference type="InterPro" id="IPR017871">
    <property type="entry name" value="ABC_transporter-like_CS"/>
</dbReference>
<evidence type="ECO:0000256" key="6">
    <source>
        <dbReference type="ARBA" id="ARBA00023136"/>
    </source>
</evidence>
<comment type="subcellular location">
    <subcellularLocation>
        <location evidence="1">Cell membrane</location>
        <topology evidence="1">Multi-pass membrane protein</topology>
    </subcellularLocation>
</comment>
<dbReference type="InterPro" id="IPR003439">
    <property type="entry name" value="ABC_transporter-like_ATP-bd"/>
</dbReference>
<feature type="transmembrane region" description="Helical" evidence="8">
    <location>
        <begin position="740"/>
        <end position="761"/>
    </location>
</feature>
<feature type="compositionally biased region" description="Basic and acidic residues" evidence="7">
    <location>
        <begin position="574"/>
        <end position="585"/>
    </location>
</feature>
<evidence type="ECO:0000259" key="9">
    <source>
        <dbReference type="PROSITE" id="PS50893"/>
    </source>
</evidence>
<keyword evidence="3" id="KW-0547">Nucleotide-binding</keyword>
<dbReference type="Gene3D" id="3.40.50.300">
    <property type="entry name" value="P-loop containing nucleotide triphosphate hydrolases"/>
    <property type="match status" value="2"/>
</dbReference>
<dbReference type="Gene3D" id="1.20.1560.10">
    <property type="entry name" value="ABC transporter type 1, transmembrane domain"/>
    <property type="match status" value="2"/>
</dbReference>
<feature type="domain" description="ABC transmembrane type-1" evidence="10">
    <location>
        <begin position="626"/>
        <end position="909"/>
    </location>
</feature>
<evidence type="ECO:0000256" key="1">
    <source>
        <dbReference type="ARBA" id="ARBA00004651"/>
    </source>
</evidence>
<dbReference type="PROSITE" id="PS50929">
    <property type="entry name" value="ABC_TM1F"/>
    <property type="match status" value="2"/>
</dbReference>
<dbReference type="InterPro" id="IPR003593">
    <property type="entry name" value="AAA+_ATPase"/>
</dbReference>
<evidence type="ECO:0000256" key="7">
    <source>
        <dbReference type="SAM" id="MobiDB-lite"/>
    </source>
</evidence>
<gene>
    <name evidence="11" type="primary">cydD</name>
    <name evidence="11" type="ORF">GCM10023167_16100</name>
</gene>
<feature type="transmembrane region" description="Helical" evidence="8">
    <location>
        <begin position="852"/>
        <end position="870"/>
    </location>
</feature>
<dbReference type="NCBIfam" id="TIGR02868">
    <property type="entry name" value="CydC"/>
    <property type="match status" value="1"/>
</dbReference>
<dbReference type="Proteomes" id="UP001500642">
    <property type="component" value="Unassembled WGS sequence"/>
</dbReference>
<feature type="transmembrane region" description="Helical" evidence="8">
    <location>
        <begin position="21"/>
        <end position="43"/>
    </location>
</feature>
<keyword evidence="6 8" id="KW-0472">Membrane</keyword>
<dbReference type="InterPro" id="IPR039421">
    <property type="entry name" value="Type_1_exporter"/>
</dbReference>
<feature type="region of interest" description="Disordered" evidence="7">
    <location>
        <begin position="530"/>
        <end position="605"/>
    </location>
</feature>
<keyword evidence="4" id="KW-0067">ATP-binding</keyword>
<name>A0ABP8JFK7_9MICO</name>
<dbReference type="SUPFAM" id="SSF52540">
    <property type="entry name" value="P-loop containing nucleoside triphosphate hydrolases"/>
    <property type="match status" value="2"/>
</dbReference>
<dbReference type="SMART" id="SM00382">
    <property type="entry name" value="AAA"/>
    <property type="match status" value="2"/>
</dbReference>
<feature type="transmembrane region" description="Helical" evidence="8">
    <location>
        <begin position="767"/>
        <end position="787"/>
    </location>
</feature>
<feature type="domain" description="ABC transporter" evidence="9">
    <location>
        <begin position="941"/>
        <end position="1151"/>
    </location>
</feature>
<feature type="transmembrane region" description="Helical" evidence="8">
    <location>
        <begin position="625"/>
        <end position="653"/>
    </location>
</feature>
<reference evidence="12" key="1">
    <citation type="journal article" date="2019" name="Int. J. Syst. Evol. Microbiol.">
        <title>The Global Catalogue of Microorganisms (GCM) 10K type strain sequencing project: providing services to taxonomists for standard genome sequencing and annotation.</title>
        <authorList>
            <consortium name="The Broad Institute Genomics Platform"/>
            <consortium name="The Broad Institute Genome Sequencing Center for Infectious Disease"/>
            <person name="Wu L."/>
            <person name="Ma J."/>
        </authorList>
    </citation>
    <scope>NUCLEOTIDE SEQUENCE [LARGE SCALE GENOMIC DNA]</scope>
    <source>
        <strain evidence="12">JCM 17808</strain>
    </source>
</reference>
<dbReference type="InterPro" id="IPR027417">
    <property type="entry name" value="P-loop_NTPase"/>
</dbReference>
<dbReference type="InterPro" id="IPR014223">
    <property type="entry name" value="ABC_CydC/D"/>
</dbReference>
<dbReference type="EMBL" id="BAABGL010000008">
    <property type="protein sequence ID" value="GAA4389934.1"/>
    <property type="molecule type" value="Genomic_DNA"/>
</dbReference>
<dbReference type="PROSITE" id="PS50893">
    <property type="entry name" value="ABC_TRANSPORTER_2"/>
    <property type="match status" value="2"/>
</dbReference>
<feature type="transmembrane region" description="Helical" evidence="8">
    <location>
        <begin position="235"/>
        <end position="262"/>
    </location>
</feature>
<feature type="transmembrane region" description="Helical" evidence="8">
    <location>
        <begin position="55"/>
        <end position="75"/>
    </location>
</feature>
<dbReference type="PANTHER" id="PTHR24221:SF654">
    <property type="entry name" value="ATP-BINDING CASSETTE SUB-FAMILY B MEMBER 6"/>
    <property type="match status" value="1"/>
</dbReference>